<accession>A0A5B8YA74</accession>
<dbReference type="EMBL" id="CP041186">
    <property type="protein sequence ID" value="QDG53383.1"/>
    <property type="molecule type" value="Genomic_DNA"/>
</dbReference>
<name>A0A4Y6PYP8_PERCE</name>
<dbReference type="AlphaFoldDB" id="A0A4Y6PYP8"/>
<organism evidence="1 2">
    <name type="scientific">Persicimonas caeni</name>
    <dbReference type="NCBI Taxonomy" id="2292766"/>
    <lineage>
        <taxon>Bacteria</taxon>
        <taxon>Deltaproteobacteria</taxon>
        <taxon>Bradymonadales</taxon>
        <taxon>Bradymonadaceae</taxon>
        <taxon>Persicimonas</taxon>
    </lineage>
</organism>
<proteinExistence type="predicted"/>
<dbReference type="SUPFAM" id="SSF158682">
    <property type="entry name" value="TerB-like"/>
    <property type="match status" value="1"/>
</dbReference>
<evidence type="ECO:0000313" key="2">
    <source>
        <dbReference type="Proteomes" id="UP000315995"/>
    </source>
</evidence>
<keyword evidence="2" id="KW-1185">Reference proteome</keyword>
<gene>
    <name evidence="1" type="ORF">FIV42_22345</name>
</gene>
<dbReference type="RefSeq" id="WP_141199840.1">
    <property type="nucleotide sequence ID" value="NZ_CP041186.1"/>
</dbReference>
<protein>
    <recommendedName>
        <fullName evidence="3">TerB family tellurite resistance protein</fullName>
    </recommendedName>
</protein>
<evidence type="ECO:0008006" key="3">
    <source>
        <dbReference type="Google" id="ProtNLM"/>
    </source>
</evidence>
<reference evidence="1 2" key="1">
    <citation type="submission" date="2019-06" db="EMBL/GenBank/DDBJ databases">
        <title>Persicimonas caeni gen. nov., sp. nov., a predatory bacterium isolated from solar saltern.</title>
        <authorList>
            <person name="Wang S."/>
        </authorList>
    </citation>
    <scope>NUCLEOTIDE SEQUENCE [LARGE SCALE GENOMIC DNA]</scope>
    <source>
        <strain evidence="1 2">YN101</strain>
    </source>
</reference>
<dbReference type="Proteomes" id="UP000315995">
    <property type="component" value="Chromosome"/>
</dbReference>
<dbReference type="OrthoDB" id="5509086at2"/>
<dbReference type="InterPro" id="IPR029024">
    <property type="entry name" value="TerB-like"/>
</dbReference>
<evidence type="ECO:0000313" key="1">
    <source>
        <dbReference type="EMBL" id="QDG53383.1"/>
    </source>
</evidence>
<sequence length="195" mass="22005">MSSEEEDKYFKQRDMEKIAEARREQQLEAIRQQEREGVQDVLQSSDEVAAEALALGFDSETARVLPLVPLIQMAWADGSVTTAENEKVLELAYRFGIEREGPAHNFLTLLLGEQPSDVFFERVDRVIAHLVEEQPNYWQDKSVVDLAREVAEASGGFFKLTSPINGDEKKLLDRFAELFSVQERSAGDVIQGEEG</sequence>
<accession>A0A4Y6PYP8</accession>